<protein>
    <submittedName>
        <fullName evidence="2">Uncharacterized protein</fullName>
    </submittedName>
</protein>
<feature type="region of interest" description="Disordered" evidence="1">
    <location>
        <begin position="1"/>
        <end position="100"/>
    </location>
</feature>
<keyword evidence="3" id="KW-1185">Reference proteome</keyword>
<dbReference type="EMBL" id="SPHZ02000005">
    <property type="protein sequence ID" value="KAF0920188.1"/>
    <property type="molecule type" value="Genomic_DNA"/>
</dbReference>
<name>A0A6G1E5X8_9ORYZ</name>
<dbReference type="AlphaFoldDB" id="A0A6G1E5X8"/>
<gene>
    <name evidence="2" type="ORF">E2562_033741</name>
</gene>
<organism evidence="2 3">
    <name type="scientific">Oryza meyeriana var. granulata</name>
    <dbReference type="NCBI Taxonomy" id="110450"/>
    <lineage>
        <taxon>Eukaryota</taxon>
        <taxon>Viridiplantae</taxon>
        <taxon>Streptophyta</taxon>
        <taxon>Embryophyta</taxon>
        <taxon>Tracheophyta</taxon>
        <taxon>Spermatophyta</taxon>
        <taxon>Magnoliopsida</taxon>
        <taxon>Liliopsida</taxon>
        <taxon>Poales</taxon>
        <taxon>Poaceae</taxon>
        <taxon>BOP clade</taxon>
        <taxon>Oryzoideae</taxon>
        <taxon>Oryzeae</taxon>
        <taxon>Oryzinae</taxon>
        <taxon>Oryza</taxon>
        <taxon>Oryza meyeriana</taxon>
    </lineage>
</organism>
<proteinExistence type="predicted"/>
<reference evidence="2 3" key="1">
    <citation type="submission" date="2019-11" db="EMBL/GenBank/DDBJ databases">
        <title>Whole genome sequence of Oryza granulata.</title>
        <authorList>
            <person name="Li W."/>
        </authorList>
    </citation>
    <scope>NUCLEOTIDE SEQUENCE [LARGE SCALE GENOMIC DNA]</scope>
    <source>
        <strain evidence="3">cv. Menghai</strain>
        <tissue evidence="2">Leaf</tissue>
    </source>
</reference>
<feature type="compositionally biased region" description="Low complexity" evidence="1">
    <location>
        <begin position="87"/>
        <end position="100"/>
    </location>
</feature>
<sequence>MASHGLRSRGFAAGEFGSSRSACRRDSASDADVGSLPRAQERQIRSLAGLGNWRQRRRPATGSRVADLPLVGSKAADPLTLPPTPSPSTTMATTTAIRVS</sequence>
<evidence type="ECO:0000256" key="1">
    <source>
        <dbReference type="SAM" id="MobiDB-lite"/>
    </source>
</evidence>
<comment type="caution">
    <text evidence="2">The sequence shown here is derived from an EMBL/GenBank/DDBJ whole genome shotgun (WGS) entry which is preliminary data.</text>
</comment>
<accession>A0A6G1E5X8</accession>
<dbReference type="Proteomes" id="UP000479710">
    <property type="component" value="Unassembled WGS sequence"/>
</dbReference>
<evidence type="ECO:0000313" key="2">
    <source>
        <dbReference type="EMBL" id="KAF0920188.1"/>
    </source>
</evidence>
<evidence type="ECO:0000313" key="3">
    <source>
        <dbReference type="Proteomes" id="UP000479710"/>
    </source>
</evidence>